<evidence type="ECO:0000313" key="1">
    <source>
        <dbReference type="EMBL" id="KJV55198.1"/>
    </source>
</evidence>
<dbReference type="EMBL" id="LANP01000026">
    <property type="protein sequence ID" value="KJV55198.1"/>
    <property type="molecule type" value="Genomic_DNA"/>
</dbReference>
<evidence type="ECO:0000313" key="2">
    <source>
        <dbReference type="Proteomes" id="UP000033616"/>
    </source>
</evidence>
<dbReference type="AlphaFoldDB" id="A0A0F3MHG4"/>
<reference evidence="1 2" key="1">
    <citation type="submission" date="2015-02" db="EMBL/GenBank/DDBJ databases">
        <title>Genome Sequencing of Rickettsiales.</title>
        <authorList>
            <person name="Daugherty S.C."/>
            <person name="Su Q."/>
            <person name="Abolude K."/>
            <person name="Beier-Sexton M."/>
            <person name="Carlyon J.A."/>
            <person name="Carter R."/>
            <person name="Day N.P."/>
            <person name="Dumler S.J."/>
            <person name="Dyachenko V."/>
            <person name="Godinez A."/>
            <person name="Kurtti T.J."/>
            <person name="Lichay M."/>
            <person name="Mullins K.E."/>
            <person name="Ott S."/>
            <person name="Pappas-Brown V."/>
            <person name="Paris D.H."/>
            <person name="Patel P."/>
            <person name="Richards A.L."/>
            <person name="Sadzewicz L."/>
            <person name="Sears K."/>
            <person name="Seidman D."/>
            <person name="Sengamalay N."/>
            <person name="Stenos J."/>
            <person name="Tallon L.J."/>
            <person name="Vincent G."/>
            <person name="Fraser C.M."/>
            <person name="Munderloh U."/>
            <person name="Dunning-Hotopp J.C."/>
        </authorList>
    </citation>
    <scope>NUCLEOTIDE SEQUENCE [LARGE SCALE GENOMIC DNA]</scope>
    <source>
        <strain evidence="1 2">Fuller</strain>
    </source>
</reference>
<proteinExistence type="predicted"/>
<comment type="caution">
    <text evidence="1">The sequence shown here is derived from an EMBL/GenBank/DDBJ whole genome shotgun (WGS) entry which is preliminary data.</text>
</comment>
<dbReference type="Proteomes" id="UP000033616">
    <property type="component" value="Unassembled WGS sequence"/>
</dbReference>
<gene>
    <name evidence="1" type="ORF">OCHUTO_0925</name>
</gene>
<organism evidence="1 2">
    <name type="scientific">Orientia chuto str. Dubai</name>
    <dbReference type="NCBI Taxonomy" id="1359168"/>
    <lineage>
        <taxon>Bacteria</taxon>
        <taxon>Pseudomonadati</taxon>
        <taxon>Pseudomonadota</taxon>
        <taxon>Alphaproteobacteria</taxon>
        <taxon>Rickettsiales</taxon>
        <taxon>Rickettsiaceae</taxon>
        <taxon>Rickettsieae</taxon>
        <taxon>Orientia</taxon>
    </lineage>
</organism>
<name>A0A0F3MHG4_9RICK</name>
<dbReference type="PATRIC" id="fig|1359168.3.peg.656"/>
<sequence length="60" mass="6834">MFGAKAIAKIRDLQIQDPITLTNTKEFVRQCFMKPYVIGNILGKKKAAAQQTNDMLYRTT</sequence>
<keyword evidence="2" id="KW-1185">Reference proteome</keyword>
<protein>
    <submittedName>
        <fullName evidence="1">Putative traG protein</fullName>
    </submittedName>
</protein>
<accession>A0A0F3MHG4</accession>
<dbReference type="STRING" id="1359168.OCHUTO_0925"/>